<dbReference type="EMBL" id="CP063989">
    <property type="protein sequence ID" value="QPL06242.1"/>
    <property type="molecule type" value="Genomic_DNA"/>
</dbReference>
<protein>
    <submittedName>
        <fullName evidence="2">Uncharacterized protein</fullName>
    </submittedName>
</protein>
<dbReference type="RefSeq" id="WP_166857686.1">
    <property type="nucleotide sequence ID" value="NZ_CP063989.1"/>
</dbReference>
<proteinExistence type="predicted"/>
<feature type="compositionally biased region" description="Low complexity" evidence="1">
    <location>
        <begin position="1"/>
        <end position="11"/>
    </location>
</feature>
<keyword evidence="3" id="KW-1185">Reference proteome</keyword>
<dbReference type="KEGG" id="arep:ID810_04885"/>
<evidence type="ECO:0000313" key="2">
    <source>
        <dbReference type="EMBL" id="QPL06242.1"/>
    </source>
</evidence>
<sequence>MSDSDSSQPSSCTAEPTALTRDELTAEDQTIEEVLSNSNTVETNDLIGSGIHVQSGFEASQGEISVVVTLGRLDDGTFVAMRRTYETDDPSSTLALSAFEVTDNGRASDGPELSEILTVMPSSDDSSTLGYQPSCVRFDWSCVQSRCSFAAIGCGFFGGFGYLFCLVATCGPLANSCCLEWGQGNVN</sequence>
<accession>A0A7T0LM99</accession>
<feature type="region of interest" description="Disordered" evidence="1">
    <location>
        <begin position="1"/>
        <end position="20"/>
    </location>
</feature>
<evidence type="ECO:0000313" key="3">
    <source>
        <dbReference type="Proteomes" id="UP000594637"/>
    </source>
</evidence>
<dbReference type="AlphaFoldDB" id="A0A7T0LM99"/>
<evidence type="ECO:0000256" key="1">
    <source>
        <dbReference type="SAM" id="MobiDB-lite"/>
    </source>
</evidence>
<gene>
    <name evidence="2" type="ORF">ID810_04885</name>
</gene>
<reference evidence="2 3" key="1">
    <citation type="submission" date="2020-11" db="EMBL/GenBank/DDBJ databases">
        <title>Actinomyces sp. ZJ750.</title>
        <authorList>
            <person name="Zhou J."/>
        </authorList>
    </citation>
    <scope>NUCLEOTIDE SEQUENCE [LARGE SCALE GENOMIC DNA]</scope>
    <source>
        <strain evidence="2 3">ZJ750</strain>
    </source>
</reference>
<name>A0A7T0LM99_9ACTO</name>
<organism evidence="2 3">
    <name type="scientific">Actinomyces respiraculi</name>
    <dbReference type="NCBI Taxonomy" id="2744574"/>
    <lineage>
        <taxon>Bacteria</taxon>
        <taxon>Bacillati</taxon>
        <taxon>Actinomycetota</taxon>
        <taxon>Actinomycetes</taxon>
        <taxon>Actinomycetales</taxon>
        <taxon>Actinomycetaceae</taxon>
        <taxon>Actinomyces</taxon>
    </lineage>
</organism>
<dbReference type="Proteomes" id="UP000594637">
    <property type="component" value="Chromosome"/>
</dbReference>